<dbReference type="Proteomes" id="UP000035199">
    <property type="component" value="Chromosome"/>
</dbReference>
<organism evidence="5 6">
    <name type="scientific">Corynebacterium mustelae</name>
    <dbReference type="NCBI Taxonomy" id="571915"/>
    <lineage>
        <taxon>Bacteria</taxon>
        <taxon>Bacillati</taxon>
        <taxon>Actinomycetota</taxon>
        <taxon>Actinomycetes</taxon>
        <taxon>Mycobacteriales</taxon>
        <taxon>Corynebacteriaceae</taxon>
        <taxon>Corynebacterium</taxon>
    </lineage>
</organism>
<gene>
    <name evidence="5" type="primary">hypE</name>
    <name evidence="5" type="ORF">CMUST_03690</name>
</gene>
<evidence type="ECO:0000313" key="5">
    <source>
        <dbReference type="EMBL" id="AKK05082.1"/>
    </source>
</evidence>
<dbReference type="Pfam" id="PF00586">
    <property type="entry name" value="AIRS"/>
    <property type="match status" value="1"/>
</dbReference>
<dbReference type="PANTHER" id="PTHR30303:SF0">
    <property type="entry name" value="CARBAMOYL DEHYDRATASE HYPE"/>
    <property type="match status" value="1"/>
</dbReference>
<proteinExistence type="inferred from homology"/>
<dbReference type="CDD" id="cd02197">
    <property type="entry name" value="HypE"/>
    <property type="match status" value="1"/>
</dbReference>
<dbReference type="InterPro" id="IPR036921">
    <property type="entry name" value="PurM-like_N_sf"/>
</dbReference>
<feature type="domain" description="PurM-like C-terminal" evidence="4">
    <location>
        <begin position="192"/>
        <end position="339"/>
    </location>
</feature>
<dbReference type="EMBL" id="CP011542">
    <property type="protein sequence ID" value="AKK05082.1"/>
    <property type="molecule type" value="Genomic_DNA"/>
</dbReference>
<evidence type="ECO:0000259" key="4">
    <source>
        <dbReference type="Pfam" id="PF02769"/>
    </source>
</evidence>
<dbReference type="RefSeq" id="WP_047261368.1">
    <property type="nucleotide sequence ID" value="NZ_CP011542.1"/>
</dbReference>
<dbReference type="Pfam" id="PF02769">
    <property type="entry name" value="AIRS_C"/>
    <property type="match status" value="1"/>
</dbReference>
<dbReference type="InterPro" id="IPR011854">
    <property type="entry name" value="HypE"/>
</dbReference>
<feature type="domain" description="PurM-like N-terminal" evidence="3">
    <location>
        <begin position="66"/>
        <end position="179"/>
    </location>
</feature>
<dbReference type="STRING" id="571915.CMUST_03690"/>
<dbReference type="InterPro" id="IPR010918">
    <property type="entry name" value="PurM-like_C_dom"/>
</dbReference>
<feature type="region of interest" description="Disordered" evidence="2">
    <location>
        <begin position="1"/>
        <end position="23"/>
    </location>
</feature>
<reference evidence="6" key="2">
    <citation type="submission" date="2015-05" db="EMBL/GenBank/DDBJ databases">
        <title>Complete genome sequence of Corynebacterium mustelae DSM 45274, isolated from various tissues of a male ferret with lethal sepsis.</title>
        <authorList>
            <person name="Ruckert C."/>
            <person name="Albersmeier A."/>
            <person name="Winkler A."/>
            <person name="Tauch A."/>
        </authorList>
    </citation>
    <scope>NUCLEOTIDE SEQUENCE [LARGE SCALE GENOMIC DNA]</scope>
    <source>
        <strain evidence="6">DSM 45274</strain>
    </source>
</reference>
<feature type="compositionally biased region" description="Polar residues" evidence="2">
    <location>
        <begin position="7"/>
        <end position="20"/>
    </location>
</feature>
<name>A0A0G3H1U6_9CORY</name>
<dbReference type="NCBIfam" id="TIGR02124">
    <property type="entry name" value="hypE"/>
    <property type="match status" value="1"/>
</dbReference>
<protein>
    <submittedName>
        <fullName evidence="5">Hydrogenase maturation protein, carbamoyl dehydratase HypE</fullName>
    </submittedName>
</protein>
<dbReference type="SUPFAM" id="SSF55326">
    <property type="entry name" value="PurM N-terminal domain-like"/>
    <property type="match status" value="1"/>
</dbReference>
<dbReference type="Gene3D" id="3.30.1330.10">
    <property type="entry name" value="PurM-like, N-terminal domain"/>
    <property type="match status" value="1"/>
</dbReference>
<comment type="similarity">
    <text evidence="1">Belongs to the HypE family.</text>
</comment>
<dbReference type="PANTHER" id="PTHR30303">
    <property type="entry name" value="HYDROGENASE ISOENZYMES FORMATION PROTEIN HYPE"/>
    <property type="match status" value="1"/>
</dbReference>
<dbReference type="SUPFAM" id="SSF56042">
    <property type="entry name" value="PurM C-terminal domain-like"/>
    <property type="match status" value="1"/>
</dbReference>
<dbReference type="PIRSF" id="PIRSF005644">
    <property type="entry name" value="Hdrgns_mtr_HypE"/>
    <property type="match status" value="1"/>
</dbReference>
<dbReference type="PATRIC" id="fig|571915.4.peg.788"/>
<keyword evidence="6" id="KW-1185">Reference proteome</keyword>
<reference evidence="5 6" key="1">
    <citation type="journal article" date="2015" name="Genome Announc.">
        <title>Complete Genome Sequence of the Type Strain Corynebacterium mustelae DSM 45274, Isolated from Various Tissues of a Male Ferret with Lethal Sepsis.</title>
        <authorList>
            <person name="Ruckert C."/>
            <person name="Eimer J."/>
            <person name="Winkler A."/>
            <person name="Tauch A."/>
        </authorList>
    </citation>
    <scope>NUCLEOTIDE SEQUENCE [LARGE SCALE GENOMIC DNA]</scope>
    <source>
        <strain evidence="5 6">DSM 45274</strain>
    </source>
</reference>
<evidence type="ECO:0000259" key="3">
    <source>
        <dbReference type="Pfam" id="PF00586"/>
    </source>
</evidence>
<sequence>MDPKNRLNANESNVNDTISQVRRRPGRLKDTHITLSHGAGGKASAALVEHVFFDEYGNYILQQSGDSAVVPVDMAGGMLAFSTDSYVVNPIEFPGGSIGELAVNGTVNDLAVAGAVPHSISAAFILEEGLEIETLRRIVADMRRAADAAGVRIVAGDTKVVPHGAGDKVYVTTAGVGVIPEGRTVGPSQVQTGDAIIVSGPIADHGMSVMLARGDLAIEAPIESDTREVASLVAALFAAVPGTRWLRDATRGGVATVANELAESTGFGVVLEDEKIPVRPMTRAACDMLGIDPLYVANEGTFIAVVPRESAEAACAALKQAGAPDAQVIGRIVQEPARAVVLVTGFGGTRMVDKLVGDPLPRIC</sequence>
<dbReference type="OrthoDB" id="9801934at2"/>
<evidence type="ECO:0000256" key="2">
    <source>
        <dbReference type="SAM" id="MobiDB-lite"/>
    </source>
</evidence>
<dbReference type="AlphaFoldDB" id="A0A0G3H1U6"/>
<dbReference type="InterPro" id="IPR036676">
    <property type="entry name" value="PurM-like_C_sf"/>
</dbReference>
<evidence type="ECO:0000256" key="1">
    <source>
        <dbReference type="ARBA" id="ARBA00006243"/>
    </source>
</evidence>
<dbReference type="InterPro" id="IPR016188">
    <property type="entry name" value="PurM-like_N"/>
</dbReference>
<accession>A0A0G3H1U6</accession>
<evidence type="ECO:0000313" key="6">
    <source>
        <dbReference type="Proteomes" id="UP000035199"/>
    </source>
</evidence>
<dbReference type="Gene3D" id="3.90.650.10">
    <property type="entry name" value="PurM-like C-terminal domain"/>
    <property type="match status" value="1"/>
</dbReference>
<dbReference type="GO" id="GO:0051604">
    <property type="term" value="P:protein maturation"/>
    <property type="evidence" value="ECO:0007669"/>
    <property type="project" value="TreeGrafter"/>
</dbReference>
<dbReference type="KEGG" id="cmv:CMUST_03690"/>